<dbReference type="Pfam" id="PF01145">
    <property type="entry name" value="Band_7"/>
    <property type="match status" value="1"/>
</dbReference>
<evidence type="ECO:0000313" key="8">
    <source>
        <dbReference type="EMBL" id="BCX80785.1"/>
    </source>
</evidence>
<name>A0AAU9BX40_9GAMM</name>
<proteinExistence type="inferred from homology"/>
<dbReference type="KEGG" id="mcau:MIT9_P0361"/>
<sequence length="291" mass="33973">MAQSKWGLGLLVLLLFLGYNSAFTVHETEKAIKFRFGEIVRYDYKPGLHFKVPVPVWNSVKKFDARILTLDSKPERFLTSEKKNVIVDSFVKWRIKNVKTFYITVGGDPRQANIRLDQIIKDELRSEFGKRTIRQLVSTDREVIRQILLKATKPIAEKLGIEIIDIRIKRIDLPPRVSSSVYERMRSERSRVAKEFRSQGMEAAERIKADADRQREVIIAEARRDAEKIRGEGDAVASDIYAKAYGKNEEFFAFYRSLNAYQKSFDQERDMIVLEPASDFFRYFKHEKPTH</sequence>
<dbReference type="InterPro" id="IPR001107">
    <property type="entry name" value="Band_7"/>
</dbReference>
<dbReference type="AlphaFoldDB" id="A0AAU9BX40"/>
<dbReference type="InterPro" id="IPR001972">
    <property type="entry name" value="Stomatin_HflK_fam"/>
</dbReference>
<keyword evidence="9" id="KW-1185">Reference proteome</keyword>
<dbReference type="Proteomes" id="UP001321825">
    <property type="component" value="Chromosome"/>
</dbReference>
<gene>
    <name evidence="8" type="ORF">MIT9_P0361</name>
</gene>
<evidence type="ECO:0000256" key="6">
    <source>
        <dbReference type="PIRNR" id="PIRNR005651"/>
    </source>
</evidence>
<organism evidence="8 9">
    <name type="scientific">Methylomarinovum caldicuralii</name>
    <dbReference type="NCBI Taxonomy" id="438856"/>
    <lineage>
        <taxon>Bacteria</taxon>
        <taxon>Pseudomonadati</taxon>
        <taxon>Pseudomonadota</taxon>
        <taxon>Gammaproteobacteria</taxon>
        <taxon>Methylococcales</taxon>
        <taxon>Methylothermaceae</taxon>
        <taxon>Methylomarinovum</taxon>
    </lineage>
</organism>
<dbReference type="SMART" id="SM00244">
    <property type="entry name" value="PHB"/>
    <property type="match status" value="1"/>
</dbReference>
<dbReference type="GO" id="GO:0008233">
    <property type="term" value="F:peptidase activity"/>
    <property type="evidence" value="ECO:0007669"/>
    <property type="project" value="UniProtKB-KW"/>
</dbReference>
<dbReference type="SUPFAM" id="SSF117892">
    <property type="entry name" value="Band 7/SPFH domain"/>
    <property type="match status" value="1"/>
</dbReference>
<dbReference type="RefSeq" id="WP_317705735.1">
    <property type="nucleotide sequence ID" value="NZ_AP024714.1"/>
</dbReference>
<evidence type="ECO:0000256" key="1">
    <source>
        <dbReference type="ARBA" id="ARBA00004167"/>
    </source>
</evidence>
<evidence type="ECO:0000256" key="2">
    <source>
        <dbReference type="ARBA" id="ARBA00007862"/>
    </source>
</evidence>
<keyword evidence="5" id="KW-0472">Membrane</keyword>
<dbReference type="NCBIfam" id="TIGR01932">
    <property type="entry name" value="hflC"/>
    <property type="match status" value="1"/>
</dbReference>
<dbReference type="PRINTS" id="PR00721">
    <property type="entry name" value="STOMATIN"/>
</dbReference>
<dbReference type="PIRSF" id="PIRSF005651">
    <property type="entry name" value="HflC"/>
    <property type="match status" value="1"/>
</dbReference>
<dbReference type="EMBL" id="AP024714">
    <property type="protein sequence ID" value="BCX80785.1"/>
    <property type="molecule type" value="Genomic_DNA"/>
</dbReference>
<keyword evidence="8" id="KW-0645">Protease</keyword>
<comment type="subcellular location">
    <subcellularLocation>
        <location evidence="1">Membrane</location>
        <topology evidence="1">Single-pass membrane protein</topology>
    </subcellularLocation>
</comment>
<dbReference type="GO" id="GO:0006508">
    <property type="term" value="P:proteolysis"/>
    <property type="evidence" value="ECO:0007669"/>
    <property type="project" value="UniProtKB-KW"/>
</dbReference>
<dbReference type="PANTHER" id="PTHR42911">
    <property type="entry name" value="MODULATOR OF FTSH PROTEASE HFLC"/>
    <property type="match status" value="1"/>
</dbReference>
<keyword evidence="3" id="KW-0812">Transmembrane</keyword>
<comment type="function">
    <text evidence="6">HflC and HflK could regulate a protease.</text>
</comment>
<evidence type="ECO:0000259" key="7">
    <source>
        <dbReference type="SMART" id="SM00244"/>
    </source>
</evidence>
<keyword evidence="4" id="KW-1133">Transmembrane helix</keyword>
<dbReference type="GO" id="GO:0016020">
    <property type="term" value="C:membrane"/>
    <property type="evidence" value="ECO:0007669"/>
    <property type="project" value="UniProtKB-SubCell"/>
</dbReference>
<reference evidence="9" key="1">
    <citation type="journal article" date="2024" name="Int. J. Syst. Evol. Microbiol.">
        <title>Methylomarinovum tepidoasis sp. nov., a moderately thermophilic methanotroph of the family Methylothermaceae isolated from a deep-sea hydrothermal field.</title>
        <authorList>
            <person name="Hirayama H."/>
            <person name="Takaki Y."/>
            <person name="Abe M."/>
            <person name="Miyazaki M."/>
            <person name="Uematsu K."/>
            <person name="Matsui Y."/>
            <person name="Takai K."/>
        </authorList>
    </citation>
    <scope>NUCLEOTIDE SEQUENCE [LARGE SCALE GENOMIC DNA]</scope>
    <source>
        <strain evidence="9">IT-9</strain>
    </source>
</reference>
<feature type="domain" description="Band 7" evidence="7">
    <location>
        <begin position="20"/>
        <end position="185"/>
    </location>
</feature>
<comment type="similarity">
    <text evidence="2 6">Belongs to the band 7/mec-2 family. HflC subfamily.</text>
</comment>
<dbReference type="Gene3D" id="3.30.479.30">
    <property type="entry name" value="Band 7 domain"/>
    <property type="match status" value="1"/>
</dbReference>
<evidence type="ECO:0000256" key="5">
    <source>
        <dbReference type="ARBA" id="ARBA00023136"/>
    </source>
</evidence>
<evidence type="ECO:0000256" key="3">
    <source>
        <dbReference type="ARBA" id="ARBA00022692"/>
    </source>
</evidence>
<evidence type="ECO:0000313" key="9">
    <source>
        <dbReference type="Proteomes" id="UP001321825"/>
    </source>
</evidence>
<accession>A0AAU9BX40</accession>
<dbReference type="PANTHER" id="PTHR42911:SF1">
    <property type="entry name" value="MODULATOR OF FTSH PROTEASE HFLC"/>
    <property type="match status" value="1"/>
</dbReference>
<dbReference type="InterPro" id="IPR036013">
    <property type="entry name" value="Band_7/SPFH_dom_sf"/>
</dbReference>
<evidence type="ECO:0000256" key="4">
    <source>
        <dbReference type="ARBA" id="ARBA00022989"/>
    </source>
</evidence>
<keyword evidence="8" id="KW-0378">Hydrolase</keyword>
<dbReference type="InterPro" id="IPR010200">
    <property type="entry name" value="HflC"/>
</dbReference>
<dbReference type="CDD" id="cd03405">
    <property type="entry name" value="SPFH_HflC"/>
    <property type="match status" value="1"/>
</dbReference>
<protein>
    <recommendedName>
        <fullName evidence="6">Protein HflC</fullName>
    </recommendedName>
</protein>